<evidence type="ECO:0000256" key="2">
    <source>
        <dbReference type="SAM" id="SignalP"/>
    </source>
</evidence>
<dbReference type="CDD" id="cd09823">
    <property type="entry name" value="peroxinectin_like"/>
    <property type="match status" value="1"/>
</dbReference>
<keyword evidence="3" id="KW-1185">Reference proteome</keyword>
<dbReference type="SUPFAM" id="SSF48113">
    <property type="entry name" value="Heme-dependent peroxidases"/>
    <property type="match status" value="1"/>
</dbReference>
<dbReference type="Proteomes" id="UP001652582">
    <property type="component" value="Chromosome 10"/>
</dbReference>
<evidence type="ECO:0000313" key="4">
    <source>
        <dbReference type="RefSeq" id="XP_052739868.1"/>
    </source>
</evidence>
<reference evidence="4" key="1">
    <citation type="submission" date="2025-08" db="UniProtKB">
        <authorList>
            <consortium name="RefSeq"/>
        </authorList>
    </citation>
    <scope>IDENTIFICATION</scope>
</reference>
<dbReference type="PANTHER" id="PTHR11475:SF114">
    <property type="entry name" value="PEROXIDASE-LIKE PROTEIN"/>
    <property type="match status" value="1"/>
</dbReference>
<dbReference type="PROSITE" id="PS50292">
    <property type="entry name" value="PEROXIDASE_3"/>
    <property type="match status" value="1"/>
</dbReference>
<sequence>MDVRRSSRNVLSISVLLYLFCASVTACFSSGWETLFEDLFSDLCPILSSTASTINDLMDSYTLTEEEPLITKELVSESFRCGRELAREAKQRGNKLVRHGVSLDACSLSLLHFFSPTLPGDAKKASELSNELLSATKILQMKVCSNSDVTPNTFLSFLEHSPVRPREVHCKPVSVSCPGSGKYRSYDGTCNNLLHPAWGRRGAPFTRITTPRYADGIYAMPVSRSGRALPGARVLSARVFAQRPAAPSQLHSALSMQWGQLVTHDMLAQVMETTDEGGIQCCLGDGRDVLPQSMLNDKCIPICVTEDDPFYQQHGVKCLNFVRSVTAPRDDCSLGHAEQMNTVTSFLDGSALYGSDPKLASKLRSKCGGRLKEETRKNCKGGFLPSVDDKFAVCDLRNSSEPCYLAGDNRINQTPTLAALHTLLLREHNRVADILSDLNPLWNDEKLFQEARRIVVAEIQHITYQEWLPLNFGESYLRYYRISPTSLYSRDYNEEVNPGVINSFGAAAFRYMHTVVPDTIMTCPAAGQAAYLHKLSDHYFNPGLLEVSPDSFDELIRGSTMNHAGEADPHCSPEITNLLFKSRNPWGLDLLAMDIQRGRDHGIGSYNDFREICGLQRAKCFQDLAGEISQDRIGTLASLYECVDDVDLLVGAALERPLVGSALGPTLQCVVAEQFYRTRVGDRYFYDNSEMPHSFTPEQLKELKKASMARLICDNSGVRRVQRRAFELEGAANGRHGCDDYSAIPAVDLTPWKRPKFELYD</sequence>
<proteinExistence type="predicted"/>
<dbReference type="PANTHER" id="PTHR11475">
    <property type="entry name" value="OXIDASE/PEROXIDASE"/>
    <property type="match status" value="1"/>
</dbReference>
<keyword evidence="1" id="KW-0560">Oxidoreductase</keyword>
<dbReference type="Gene3D" id="1.10.640.10">
    <property type="entry name" value="Haem peroxidase domain superfamily, animal type"/>
    <property type="match status" value="1"/>
</dbReference>
<keyword evidence="2" id="KW-0732">Signal</keyword>
<dbReference type="PROSITE" id="PS51257">
    <property type="entry name" value="PROKAR_LIPOPROTEIN"/>
    <property type="match status" value="1"/>
</dbReference>
<dbReference type="InterPro" id="IPR037120">
    <property type="entry name" value="Haem_peroxidase_sf_animal"/>
</dbReference>
<dbReference type="InterPro" id="IPR019791">
    <property type="entry name" value="Haem_peroxidase_animal"/>
</dbReference>
<feature type="signal peptide" evidence="2">
    <location>
        <begin position="1"/>
        <end position="26"/>
    </location>
</feature>
<dbReference type="PRINTS" id="PR00457">
    <property type="entry name" value="ANPEROXIDASE"/>
</dbReference>
<dbReference type="GeneID" id="112043578"/>
<gene>
    <name evidence="4" type="primary">LOC112043578</name>
</gene>
<name>A0ABM3LLE8_BICAN</name>
<evidence type="ECO:0000313" key="3">
    <source>
        <dbReference type="Proteomes" id="UP001652582"/>
    </source>
</evidence>
<dbReference type="InterPro" id="IPR010255">
    <property type="entry name" value="Haem_peroxidase_sf"/>
</dbReference>
<protein>
    <submittedName>
        <fullName evidence="4">Peroxidase-like</fullName>
    </submittedName>
</protein>
<dbReference type="RefSeq" id="XP_052739868.1">
    <property type="nucleotide sequence ID" value="XM_052883908.1"/>
</dbReference>
<dbReference type="Pfam" id="PF03098">
    <property type="entry name" value="An_peroxidase"/>
    <property type="match status" value="1"/>
</dbReference>
<feature type="chain" id="PRO_5045078741" evidence="2">
    <location>
        <begin position="27"/>
        <end position="761"/>
    </location>
</feature>
<organism evidence="3 4">
    <name type="scientific">Bicyclus anynana</name>
    <name type="common">Squinting bush brown butterfly</name>
    <dbReference type="NCBI Taxonomy" id="110368"/>
    <lineage>
        <taxon>Eukaryota</taxon>
        <taxon>Metazoa</taxon>
        <taxon>Ecdysozoa</taxon>
        <taxon>Arthropoda</taxon>
        <taxon>Hexapoda</taxon>
        <taxon>Insecta</taxon>
        <taxon>Pterygota</taxon>
        <taxon>Neoptera</taxon>
        <taxon>Endopterygota</taxon>
        <taxon>Lepidoptera</taxon>
        <taxon>Glossata</taxon>
        <taxon>Ditrysia</taxon>
        <taxon>Papilionoidea</taxon>
        <taxon>Nymphalidae</taxon>
        <taxon>Satyrinae</taxon>
        <taxon>Satyrini</taxon>
        <taxon>Mycalesina</taxon>
        <taxon>Bicyclus</taxon>
    </lineage>
</organism>
<keyword evidence="1" id="KW-0575">Peroxidase</keyword>
<accession>A0ABM3LLE8</accession>
<evidence type="ECO:0000256" key="1">
    <source>
        <dbReference type="ARBA" id="ARBA00022559"/>
    </source>
</evidence>